<dbReference type="EMBL" id="AVOT02025105">
    <property type="protein sequence ID" value="MBW0516196.1"/>
    <property type="molecule type" value="Genomic_DNA"/>
</dbReference>
<dbReference type="Proteomes" id="UP000765509">
    <property type="component" value="Unassembled WGS sequence"/>
</dbReference>
<dbReference type="GO" id="GO:0003676">
    <property type="term" value="F:nucleic acid binding"/>
    <property type="evidence" value="ECO:0007669"/>
    <property type="project" value="InterPro"/>
</dbReference>
<organism evidence="1 2">
    <name type="scientific">Austropuccinia psidii MF-1</name>
    <dbReference type="NCBI Taxonomy" id="1389203"/>
    <lineage>
        <taxon>Eukaryota</taxon>
        <taxon>Fungi</taxon>
        <taxon>Dikarya</taxon>
        <taxon>Basidiomycota</taxon>
        <taxon>Pucciniomycotina</taxon>
        <taxon>Pucciniomycetes</taxon>
        <taxon>Pucciniales</taxon>
        <taxon>Sphaerophragmiaceae</taxon>
        <taxon>Austropuccinia</taxon>
    </lineage>
</organism>
<dbReference type="AlphaFoldDB" id="A0A9Q3E5D2"/>
<dbReference type="SUPFAM" id="SSF53098">
    <property type="entry name" value="Ribonuclease H-like"/>
    <property type="match status" value="1"/>
</dbReference>
<evidence type="ECO:0008006" key="3">
    <source>
        <dbReference type="Google" id="ProtNLM"/>
    </source>
</evidence>
<reference evidence="1" key="1">
    <citation type="submission" date="2021-03" db="EMBL/GenBank/DDBJ databases">
        <title>Draft genome sequence of rust myrtle Austropuccinia psidii MF-1, a brazilian biotype.</title>
        <authorList>
            <person name="Quecine M.C."/>
            <person name="Pachon D.M.R."/>
            <person name="Bonatelli M.L."/>
            <person name="Correr F.H."/>
            <person name="Franceschini L.M."/>
            <person name="Leite T.F."/>
            <person name="Margarido G.R.A."/>
            <person name="Almeida C.A."/>
            <person name="Ferrarezi J.A."/>
            <person name="Labate C.A."/>
        </authorList>
    </citation>
    <scope>NUCLEOTIDE SEQUENCE</scope>
    <source>
        <strain evidence="1">MF-1</strain>
    </source>
</reference>
<accession>A0A9Q3E5D2</accession>
<dbReference type="Gene3D" id="3.30.420.10">
    <property type="entry name" value="Ribonuclease H-like superfamily/Ribonuclease H"/>
    <property type="match status" value="1"/>
</dbReference>
<proteinExistence type="predicted"/>
<sequence>MDRDLLIWNRVISHTGIFKNIISHRDPKFKLALWTNSHNLLGKKLSFSTASHPQTDGLAEIIIQTLEDTNRRLSASILGLKYSDGFTHYWCTLIPAFTLAQKMSIHASAGKTPAILEKGWNPKLPVDTLKKYFFDINHTASRFELIPDKVSHHSNESINDAFKMLNKSGLKVIKPQNLN</sequence>
<comment type="caution">
    <text evidence="1">The sequence shown here is derived from an EMBL/GenBank/DDBJ whole genome shotgun (WGS) entry which is preliminary data.</text>
</comment>
<keyword evidence="2" id="KW-1185">Reference proteome</keyword>
<protein>
    <recommendedName>
        <fullName evidence="3">Integrase catalytic domain-containing protein</fullName>
    </recommendedName>
</protein>
<dbReference type="InterPro" id="IPR012337">
    <property type="entry name" value="RNaseH-like_sf"/>
</dbReference>
<evidence type="ECO:0000313" key="1">
    <source>
        <dbReference type="EMBL" id="MBW0516196.1"/>
    </source>
</evidence>
<gene>
    <name evidence="1" type="ORF">O181_055911</name>
</gene>
<dbReference type="InterPro" id="IPR036397">
    <property type="entry name" value="RNaseH_sf"/>
</dbReference>
<name>A0A9Q3E5D2_9BASI</name>
<evidence type="ECO:0000313" key="2">
    <source>
        <dbReference type="Proteomes" id="UP000765509"/>
    </source>
</evidence>